<dbReference type="AlphaFoldDB" id="A0A0G1PD33"/>
<gene>
    <name evidence="1" type="ORF">UX44_C0015G0010</name>
</gene>
<reference evidence="1 2" key="1">
    <citation type="journal article" date="2015" name="Nature">
        <title>rRNA introns, odd ribosomes, and small enigmatic genomes across a large radiation of phyla.</title>
        <authorList>
            <person name="Brown C.T."/>
            <person name="Hug L.A."/>
            <person name="Thomas B.C."/>
            <person name="Sharon I."/>
            <person name="Castelle C.J."/>
            <person name="Singh A."/>
            <person name="Wilkins M.J."/>
            <person name="Williams K.H."/>
            <person name="Banfield J.F."/>
        </authorList>
    </citation>
    <scope>NUCLEOTIDE SEQUENCE [LARGE SCALE GENOMIC DNA]</scope>
</reference>
<sequence>MPTVLILVLTLAALPLIFWAVSTNFSFGSTNVKGSAISAVPSLGFSVIVNSSLGTWDLVEYLCVSLSECTSSLTSGKRLGSVSGGGDGSHEVIIEATEDWSKYSYIKYYVKPGWLTPGLSYKVTDLGKIPGSQIHEITENGKIYQTVVSPVTPVLSAFYKSASFAEDKTPQQ</sequence>
<organism evidence="1 2">
    <name type="scientific">candidate division WWE3 bacterium GW2011_GWA1_46_21</name>
    <dbReference type="NCBI Taxonomy" id="1619107"/>
    <lineage>
        <taxon>Bacteria</taxon>
        <taxon>Katanobacteria</taxon>
    </lineage>
</organism>
<proteinExistence type="predicted"/>
<dbReference type="EMBL" id="LCMF01000015">
    <property type="protein sequence ID" value="KKU30694.1"/>
    <property type="molecule type" value="Genomic_DNA"/>
</dbReference>
<protein>
    <submittedName>
        <fullName evidence="1">Uncharacterized protein</fullName>
    </submittedName>
</protein>
<accession>A0A0G1PD33</accession>
<name>A0A0G1PD33_UNCKA</name>
<evidence type="ECO:0000313" key="2">
    <source>
        <dbReference type="Proteomes" id="UP000034732"/>
    </source>
</evidence>
<dbReference type="Proteomes" id="UP000034732">
    <property type="component" value="Unassembled WGS sequence"/>
</dbReference>
<comment type="caution">
    <text evidence="1">The sequence shown here is derived from an EMBL/GenBank/DDBJ whole genome shotgun (WGS) entry which is preliminary data.</text>
</comment>
<evidence type="ECO:0000313" key="1">
    <source>
        <dbReference type="EMBL" id="KKU30694.1"/>
    </source>
</evidence>